<feature type="binding site" evidence="10">
    <location>
        <position position="21"/>
    </location>
    <ligand>
        <name>ATP</name>
        <dbReference type="ChEBI" id="CHEBI:30616"/>
    </ligand>
</feature>
<keyword evidence="2 10" id="KW-0963">Cytoplasm</keyword>
<dbReference type="GO" id="GO:0005524">
    <property type="term" value="F:ATP binding"/>
    <property type="evidence" value="ECO:0007669"/>
    <property type="project" value="UniProtKB-KW"/>
</dbReference>
<comment type="similarity">
    <text evidence="10">Belongs to the adenylate kinase family. AK6 subfamily.</text>
</comment>
<name>A0AAD3CSG5_9STRA</name>
<dbReference type="GO" id="GO:0042274">
    <property type="term" value="P:ribosomal small subunit biogenesis"/>
    <property type="evidence" value="ECO:0007669"/>
    <property type="project" value="UniProtKB-UniRule"/>
</dbReference>
<feature type="binding site" evidence="10">
    <location>
        <position position="119"/>
    </location>
    <ligand>
        <name>ATP</name>
        <dbReference type="ChEBI" id="CHEBI:30616"/>
    </ligand>
</feature>
<evidence type="ECO:0000256" key="9">
    <source>
        <dbReference type="ARBA" id="ARBA00023242"/>
    </source>
</evidence>
<evidence type="ECO:0000256" key="8">
    <source>
        <dbReference type="ARBA" id="ARBA00022840"/>
    </source>
</evidence>
<dbReference type="InterPro" id="IPR020618">
    <property type="entry name" value="Adenyl_kinase_AK6"/>
</dbReference>
<feature type="binding site" evidence="10">
    <location>
        <position position="23"/>
    </location>
    <ligand>
        <name>ATP</name>
        <dbReference type="ChEBI" id="CHEBI:30616"/>
    </ligand>
</feature>
<dbReference type="GO" id="GO:0016887">
    <property type="term" value="F:ATP hydrolysis activity"/>
    <property type="evidence" value="ECO:0007669"/>
    <property type="project" value="UniProtKB-UniRule"/>
</dbReference>
<comment type="subunit">
    <text evidence="10">Interacts with small ribosomal subunit protein uS11. Not a structural component of 43S pre-ribosomes, but transiently interacts with them by binding to uS11.</text>
</comment>
<comment type="caution">
    <text evidence="10">Lacks conserved residue(s) required for the propagation of feature annotation.</text>
</comment>
<protein>
    <recommendedName>
        <fullName evidence="10">Adenylate kinase isoenzyme 6 homolog</fullName>
        <shortName evidence="10">AK6</shortName>
        <ecNumber evidence="10">2.7.4.3</ecNumber>
    </recommendedName>
    <alternativeName>
        <fullName evidence="10">Dual activity adenylate kinase/ATPase</fullName>
        <shortName evidence="10">AK/ATPase</shortName>
    </alternativeName>
</protein>
<dbReference type="Pfam" id="PF13238">
    <property type="entry name" value="AAA_18"/>
    <property type="match status" value="1"/>
</dbReference>
<gene>
    <name evidence="11" type="ORF">CTEN210_07564</name>
</gene>
<evidence type="ECO:0000256" key="3">
    <source>
        <dbReference type="ARBA" id="ARBA00022517"/>
    </source>
</evidence>
<dbReference type="GO" id="GO:0005634">
    <property type="term" value="C:nucleus"/>
    <property type="evidence" value="ECO:0007669"/>
    <property type="project" value="UniProtKB-SubCell"/>
</dbReference>
<evidence type="ECO:0000256" key="1">
    <source>
        <dbReference type="ARBA" id="ARBA00000582"/>
    </source>
</evidence>
<keyword evidence="4 10" id="KW-0698">rRNA processing</keyword>
<dbReference type="FunFam" id="3.40.50.300:FF:000372">
    <property type="entry name" value="Adenylate kinase isoenzyme 6 homolog"/>
    <property type="match status" value="1"/>
</dbReference>
<feature type="binding site" evidence="10">
    <location>
        <position position="19"/>
    </location>
    <ligand>
        <name>ATP</name>
        <dbReference type="ChEBI" id="CHEBI:30616"/>
    </ligand>
</feature>
<dbReference type="AlphaFoldDB" id="A0AAD3CSG5"/>
<evidence type="ECO:0000313" key="11">
    <source>
        <dbReference type="EMBL" id="GFH51088.1"/>
    </source>
</evidence>
<keyword evidence="3 10" id="KW-0690">Ribosome biogenesis</keyword>
<keyword evidence="6 10" id="KW-0547">Nucleotide-binding</keyword>
<keyword evidence="7 10" id="KW-0418">Kinase</keyword>
<reference evidence="11 12" key="1">
    <citation type="journal article" date="2021" name="Sci. Rep.">
        <title>The genome of the diatom Chaetoceros tenuissimus carries an ancient integrated fragment of an extant virus.</title>
        <authorList>
            <person name="Hongo Y."/>
            <person name="Kimura K."/>
            <person name="Takaki Y."/>
            <person name="Yoshida Y."/>
            <person name="Baba S."/>
            <person name="Kobayashi G."/>
            <person name="Nagasaki K."/>
            <person name="Hano T."/>
            <person name="Tomaru Y."/>
        </authorList>
    </citation>
    <scope>NUCLEOTIDE SEQUENCE [LARGE SCALE GENOMIC DNA]</scope>
    <source>
        <strain evidence="11 12">NIES-3715</strain>
    </source>
</reference>
<feature type="region of interest" description="NMPbind" evidence="10">
    <location>
        <begin position="39"/>
        <end position="62"/>
    </location>
</feature>
<dbReference type="GO" id="GO:0006364">
    <property type="term" value="P:rRNA processing"/>
    <property type="evidence" value="ECO:0007669"/>
    <property type="project" value="UniProtKB-KW"/>
</dbReference>
<evidence type="ECO:0000313" key="12">
    <source>
        <dbReference type="Proteomes" id="UP001054902"/>
    </source>
</evidence>
<evidence type="ECO:0000256" key="4">
    <source>
        <dbReference type="ARBA" id="ARBA00022552"/>
    </source>
</evidence>
<dbReference type="EMBL" id="BLLK01000045">
    <property type="protein sequence ID" value="GFH51088.1"/>
    <property type="molecule type" value="Genomic_DNA"/>
</dbReference>
<dbReference type="PANTHER" id="PTHR12595:SF0">
    <property type="entry name" value="ADENYLATE KINASE ISOENZYME 6"/>
    <property type="match status" value="1"/>
</dbReference>
<dbReference type="EC" id="2.7.4.3" evidence="10"/>
<evidence type="ECO:0000256" key="6">
    <source>
        <dbReference type="ARBA" id="ARBA00022741"/>
    </source>
</evidence>
<dbReference type="SUPFAM" id="SSF52540">
    <property type="entry name" value="P-loop containing nucleoside triphosphate hydrolases"/>
    <property type="match status" value="1"/>
</dbReference>
<dbReference type="InterPro" id="IPR027417">
    <property type="entry name" value="P-loop_NTPase"/>
</dbReference>
<dbReference type="Proteomes" id="UP001054902">
    <property type="component" value="Unassembled WGS sequence"/>
</dbReference>
<feature type="binding site" evidence="10">
    <location>
        <position position="24"/>
    </location>
    <ligand>
        <name>ATP</name>
        <dbReference type="ChEBI" id="CHEBI:30616"/>
    </ligand>
</feature>
<comment type="function">
    <text evidence="10">Broad-specificity nucleoside monophosphate (NMP) kinase that catalyzes the reversible transfer of the terminal phosphate group between nucleoside triphosphates and monophosphates. Has also ATPase activity. Involved in the late cytoplasmic maturation steps of the 40S ribosomal particles, specifically 18S rRNA maturation. While NMP activity is not required for ribosome maturation, ATPase activity is. Associates transiently with small ribosomal subunit protein uS11. ATP hydrolysis breaks the interaction with uS11. May temporarily remove uS11 from the ribosome to enable a conformational change of the ribosomal RNA that is needed for the final maturation step of the small ribosomal subunit. Its NMP activity may have a role in nuclear energy homeostasis.</text>
</comment>
<dbReference type="HAMAP" id="MF_00039">
    <property type="entry name" value="Adenylate_kinase_AK6"/>
    <property type="match status" value="1"/>
</dbReference>
<keyword evidence="9 10" id="KW-0539">Nucleus</keyword>
<sequence length="181" mass="21072">MSSPDDRKRPNILITGTPGVGKTSFASMIAEKLNMHHANVGEVIKEKKCYLEYDESLNTHVLDEDKLLDTLEIDFDTDKISGGIVCDYHSSELFPERWFDLILVLRTSTEVLFDRLTERGYNEKKRNENMECEIMGIVLEEAKESYAPEIVQELTNNTIDEMDENLARVEAWYKQWMQERE</sequence>
<feature type="region of interest" description="LID" evidence="10">
    <location>
        <begin position="118"/>
        <end position="128"/>
    </location>
</feature>
<dbReference type="GO" id="GO:0004017">
    <property type="term" value="F:AMP kinase activity"/>
    <property type="evidence" value="ECO:0007669"/>
    <property type="project" value="UniProtKB-UniRule"/>
</dbReference>
<feature type="binding site" evidence="10">
    <location>
        <position position="22"/>
    </location>
    <ligand>
        <name>ATP</name>
        <dbReference type="ChEBI" id="CHEBI:30616"/>
    </ligand>
</feature>
<evidence type="ECO:0000256" key="2">
    <source>
        <dbReference type="ARBA" id="ARBA00022490"/>
    </source>
</evidence>
<accession>A0AAD3CSG5</accession>
<comment type="catalytic activity">
    <reaction evidence="10">
        <text>ATP + H2O = ADP + phosphate + H(+)</text>
        <dbReference type="Rhea" id="RHEA:13065"/>
        <dbReference type="ChEBI" id="CHEBI:15377"/>
        <dbReference type="ChEBI" id="CHEBI:15378"/>
        <dbReference type="ChEBI" id="CHEBI:30616"/>
        <dbReference type="ChEBI" id="CHEBI:43474"/>
        <dbReference type="ChEBI" id="CHEBI:456216"/>
    </reaction>
</comment>
<comment type="caution">
    <text evidence="11">The sequence shown here is derived from an EMBL/GenBank/DDBJ whole genome shotgun (WGS) entry which is preliminary data.</text>
</comment>
<organism evidence="11 12">
    <name type="scientific">Chaetoceros tenuissimus</name>
    <dbReference type="NCBI Taxonomy" id="426638"/>
    <lineage>
        <taxon>Eukaryota</taxon>
        <taxon>Sar</taxon>
        <taxon>Stramenopiles</taxon>
        <taxon>Ochrophyta</taxon>
        <taxon>Bacillariophyta</taxon>
        <taxon>Coscinodiscophyceae</taxon>
        <taxon>Chaetocerotophycidae</taxon>
        <taxon>Chaetocerotales</taxon>
        <taxon>Chaetocerotaceae</taxon>
        <taxon>Chaetoceros</taxon>
    </lineage>
</organism>
<dbReference type="PANTHER" id="PTHR12595">
    <property type="entry name" value="POS9-ACTIVATING FACTOR FAP7-RELATED"/>
    <property type="match status" value="1"/>
</dbReference>
<keyword evidence="8 10" id="KW-0067">ATP-binding</keyword>
<evidence type="ECO:0000256" key="5">
    <source>
        <dbReference type="ARBA" id="ARBA00022679"/>
    </source>
</evidence>
<evidence type="ECO:0000256" key="10">
    <source>
        <dbReference type="HAMAP-Rule" id="MF_03173"/>
    </source>
</evidence>
<evidence type="ECO:0000256" key="7">
    <source>
        <dbReference type="ARBA" id="ARBA00022777"/>
    </source>
</evidence>
<dbReference type="GO" id="GO:0005737">
    <property type="term" value="C:cytoplasm"/>
    <property type="evidence" value="ECO:0007669"/>
    <property type="project" value="UniProtKB-SubCell"/>
</dbReference>
<comment type="catalytic activity">
    <reaction evidence="1 10">
        <text>AMP + ATP = 2 ADP</text>
        <dbReference type="Rhea" id="RHEA:12973"/>
        <dbReference type="ChEBI" id="CHEBI:30616"/>
        <dbReference type="ChEBI" id="CHEBI:456215"/>
        <dbReference type="ChEBI" id="CHEBI:456216"/>
        <dbReference type="EC" id="2.7.4.3"/>
    </reaction>
</comment>
<keyword evidence="12" id="KW-1185">Reference proteome</keyword>
<proteinExistence type="inferred from homology"/>
<comment type="subcellular location">
    <subcellularLocation>
        <location evidence="10">Cytoplasm</location>
    </subcellularLocation>
    <subcellularLocation>
        <location evidence="10">Nucleus</location>
    </subcellularLocation>
</comment>
<keyword evidence="5 10" id="KW-0808">Transferase</keyword>
<dbReference type="Gene3D" id="3.40.50.300">
    <property type="entry name" value="P-loop containing nucleotide triphosphate hydrolases"/>
    <property type="match status" value="1"/>
</dbReference>